<dbReference type="AlphaFoldDB" id="A0A1I8AI15"/>
<dbReference type="WBParaSite" id="L893_g6165.t1">
    <property type="protein sequence ID" value="L893_g6165.t1"/>
    <property type="gene ID" value="L893_g6165"/>
</dbReference>
<evidence type="ECO:0000313" key="2">
    <source>
        <dbReference type="WBParaSite" id="L893_g6165.t1"/>
    </source>
</evidence>
<accession>A0A1I8AI15</accession>
<reference evidence="2" key="1">
    <citation type="submission" date="2016-11" db="UniProtKB">
        <authorList>
            <consortium name="WormBaseParasite"/>
        </authorList>
    </citation>
    <scope>IDENTIFICATION</scope>
</reference>
<protein>
    <submittedName>
        <fullName evidence="2">FBA_2 domain-containing protein</fullName>
    </submittedName>
</protein>
<keyword evidence="1" id="KW-1185">Reference proteome</keyword>
<dbReference type="Proteomes" id="UP000095287">
    <property type="component" value="Unplaced"/>
</dbReference>
<organism evidence="1 2">
    <name type="scientific">Steinernema glaseri</name>
    <dbReference type="NCBI Taxonomy" id="37863"/>
    <lineage>
        <taxon>Eukaryota</taxon>
        <taxon>Metazoa</taxon>
        <taxon>Ecdysozoa</taxon>
        <taxon>Nematoda</taxon>
        <taxon>Chromadorea</taxon>
        <taxon>Rhabditida</taxon>
        <taxon>Tylenchina</taxon>
        <taxon>Panagrolaimomorpha</taxon>
        <taxon>Strongyloidoidea</taxon>
        <taxon>Steinernematidae</taxon>
        <taxon>Steinernema</taxon>
    </lineage>
</organism>
<name>A0A1I8AI15_9BILA</name>
<evidence type="ECO:0000313" key="1">
    <source>
        <dbReference type="Proteomes" id="UP000095287"/>
    </source>
</evidence>
<sequence>MSDAVGIKRPPIAYDHTTLNIRELVRSRKSSSVGPGQYLDRRRLGNPRCHVAHHEALEVDEVYGEEKADGSNVLHELKGVKSACYGVRTAGTGRWRGDGEAGRRGLINLPGWDLAAIKKAGNPWRGWDIALPLPADPCGSSELELWTQSRICCPMDSVPYLFTIEVTSRLESLEDLAKLGGVWTAATHKEASSRILCTLRLTSSGLYAFQRVGDGVILSLEEAKKLNPRNLRINRIVAIYDNNNVREVLLRHYTYMNPDVLLHLLDNAKPEVLRLQGGWPLPTLRLLFEKWETTSIRELRIEDYFVEPDNAVMLHCFRYWQPPDAPLAKLDHDLIEQIHKLWLDGFFNTRSLEVDFRATVSDRQLTSLFGQPTGEGLSKKWSVQNTLGKTFQLSYRRTMSVVAMRIQIS</sequence>
<proteinExistence type="predicted"/>